<dbReference type="SUPFAM" id="SSF51735">
    <property type="entry name" value="NAD(P)-binding Rossmann-fold domains"/>
    <property type="match status" value="1"/>
</dbReference>
<dbReference type="PANTHER" id="PTHR43750">
    <property type="entry name" value="UDP-GLUCOSE 6-DEHYDROGENASE TUAD"/>
    <property type="match status" value="1"/>
</dbReference>
<evidence type="ECO:0000313" key="3">
    <source>
        <dbReference type="Proteomes" id="UP000252118"/>
    </source>
</evidence>
<dbReference type="AlphaFoldDB" id="A0A366EK24"/>
<name>A0A366EK24_9BACI</name>
<dbReference type="GO" id="GO:0016616">
    <property type="term" value="F:oxidoreductase activity, acting on the CH-OH group of donors, NAD or NADP as acceptor"/>
    <property type="evidence" value="ECO:0007669"/>
    <property type="project" value="InterPro"/>
</dbReference>
<dbReference type="InterPro" id="IPR036291">
    <property type="entry name" value="NAD(P)-bd_dom_sf"/>
</dbReference>
<dbReference type="EMBL" id="QNRJ01000012">
    <property type="protein sequence ID" value="RBP02772.1"/>
    <property type="molecule type" value="Genomic_DNA"/>
</dbReference>
<gene>
    <name evidence="2" type="ORF">DET59_11257</name>
</gene>
<comment type="caution">
    <text evidence="2">The sequence shown here is derived from an EMBL/GenBank/DDBJ whole genome shotgun (WGS) entry which is preliminary data.</text>
</comment>
<dbReference type="Gene3D" id="3.40.50.720">
    <property type="entry name" value="NAD(P)-binding Rossmann-like Domain"/>
    <property type="match status" value="1"/>
</dbReference>
<dbReference type="Pfam" id="PF03721">
    <property type="entry name" value="UDPG_MGDP_dh_N"/>
    <property type="match status" value="1"/>
</dbReference>
<dbReference type="PANTHER" id="PTHR43750:SF3">
    <property type="entry name" value="UDP-GLUCOSE 6-DEHYDROGENASE TUAD"/>
    <property type="match status" value="1"/>
</dbReference>
<dbReference type="Proteomes" id="UP000252118">
    <property type="component" value="Unassembled WGS sequence"/>
</dbReference>
<dbReference type="InterPro" id="IPR001732">
    <property type="entry name" value="UDP-Glc/GDP-Man_DH_N"/>
</dbReference>
<dbReference type="GO" id="GO:0051287">
    <property type="term" value="F:NAD binding"/>
    <property type="evidence" value="ECO:0007669"/>
    <property type="project" value="InterPro"/>
</dbReference>
<reference evidence="2 3" key="1">
    <citation type="submission" date="2018-06" db="EMBL/GenBank/DDBJ databases">
        <title>Freshwater and sediment microbial communities from various areas in North America, analyzing microbe dynamics in response to fracking.</title>
        <authorList>
            <person name="Lamendella R."/>
        </authorList>
    </citation>
    <scope>NUCLEOTIDE SEQUENCE [LARGE SCALE GENOMIC DNA]</scope>
    <source>
        <strain evidence="2 3">97B</strain>
    </source>
</reference>
<organism evidence="2 3">
    <name type="scientific">Rossellomorea aquimaris</name>
    <dbReference type="NCBI Taxonomy" id="189382"/>
    <lineage>
        <taxon>Bacteria</taxon>
        <taxon>Bacillati</taxon>
        <taxon>Bacillota</taxon>
        <taxon>Bacilli</taxon>
        <taxon>Bacillales</taxon>
        <taxon>Bacillaceae</taxon>
        <taxon>Rossellomorea</taxon>
    </lineage>
</organism>
<dbReference type="OrthoDB" id="9803238at2"/>
<protein>
    <submittedName>
        <fullName evidence="2">UDP-glucose/GDP-mannose dehydrogenase family protein</fullName>
    </submittedName>
</protein>
<dbReference type="RefSeq" id="WP_113970420.1">
    <property type="nucleotide sequence ID" value="NZ_QNRJ01000012.1"/>
</dbReference>
<evidence type="ECO:0000313" key="2">
    <source>
        <dbReference type="EMBL" id="RBP02772.1"/>
    </source>
</evidence>
<proteinExistence type="predicted"/>
<feature type="domain" description="UDP-glucose/GDP-mannose dehydrogenase N-terminal" evidence="1">
    <location>
        <begin position="24"/>
        <end position="102"/>
    </location>
</feature>
<evidence type="ECO:0000259" key="1">
    <source>
        <dbReference type="Pfam" id="PF03721"/>
    </source>
</evidence>
<accession>A0A366EK24</accession>
<sequence length="103" mass="11733">MILEIIFPFDCFRYTSDWMLMSRLSNVKAAVKVIVKYLNNYKVIFIKNTLPVGTNRKVKEWASEGLQQPIDVASNPEYLREGSAIDDTVNMDRAVIGIESSKS</sequence>